<name>A0ABU8BZ85_9RHOB</name>
<dbReference type="Gene3D" id="2.60.120.10">
    <property type="entry name" value="Jelly Rolls"/>
    <property type="match status" value="1"/>
</dbReference>
<dbReference type="RefSeq" id="WP_335425034.1">
    <property type="nucleotide sequence ID" value="NZ_JBALHR010000015.1"/>
</dbReference>
<dbReference type="InterPro" id="IPR011051">
    <property type="entry name" value="RmlC_Cupin_sf"/>
</dbReference>
<evidence type="ECO:0000313" key="3">
    <source>
        <dbReference type="EMBL" id="MEH7830008.1"/>
    </source>
</evidence>
<protein>
    <submittedName>
        <fullName evidence="3">XRE family transcriptional regulator</fullName>
    </submittedName>
</protein>
<dbReference type="Pfam" id="PF01381">
    <property type="entry name" value="HTH_3"/>
    <property type="match status" value="1"/>
</dbReference>
<dbReference type="PANTHER" id="PTHR46797">
    <property type="entry name" value="HTH-TYPE TRANSCRIPTIONAL REGULATOR"/>
    <property type="match status" value="1"/>
</dbReference>
<dbReference type="SUPFAM" id="SSF51182">
    <property type="entry name" value="RmlC-like cupins"/>
    <property type="match status" value="1"/>
</dbReference>
<keyword evidence="4" id="KW-1185">Reference proteome</keyword>
<dbReference type="EMBL" id="JBALHR010000015">
    <property type="protein sequence ID" value="MEH7830008.1"/>
    <property type="molecule type" value="Genomic_DNA"/>
</dbReference>
<proteinExistence type="predicted"/>
<dbReference type="CDD" id="cd02209">
    <property type="entry name" value="cupin_XRE_C"/>
    <property type="match status" value="1"/>
</dbReference>
<evidence type="ECO:0000313" key="4">
    <source>
        <dbReference type="Proteomes" id="UP001431963"/>
    </source>
</evidence>
<dbReference type="Pfam" id="PF07883">
    <property type="entry name" value="Cupin_2"/>
    <property type="match status" value="1"/>
</dbReference>
<dbReference type="InterPro" id="IPR001387">
    <property type="entry name" value="Cro/C1-type_HTH"/>
</dbReference>
<sequence length="187" mass="20917">MAQPIITGKIGEALRDRRKRMKITLQELARRTDVTPGFLSQMERGLCSPSLSSLLRITQALETTIDEMLSIAPDGHPHLQEGKRPLWGMGDAGRFYEKLGPSFEGATFYPTIVHRPSGHVSEHMKHPGEAFCYLMAGELEYHLGKDVFVMRPGDTIHHDTMIPHHSIVTSAGESVELWVSTLPSKFK</sequence>
<keyword evidence="1" id="KW-0238">DNA-binding</keyword>
<accession>A0ABU8BZ85</accession>
<dbReference type="PROSITE" id="PS50943">
    <property type="entry name" value="HTH_CROC1"/>
    <property type="match status" value="1"/>
</dbReference>
<reference evidence="3" key="1">
    <citation type="submission" date="2024-02" db="EMBL/GenBank/DDBJ databases">
        <title>Genome sequences of strain Gemmobacter sp. JM10B15.</title>
        <authorList>
            <person name="Zhang M."/>
        </authorList>
    </citation>
    <scope>NUCLEOTIDE SEQUENCE</scope>
    <source>
        <strain evidence="3">JM10B15</strain>
    </source>
</reference>
<dbReference type="PANTHER" id="PTHR46797:SF1">
    <property type="entry name" value="METHYLPHOSPHONATE SYNTHASE"/>
    <property type="match status" value="1"/>
</dbReference>
<dbReference type="Gene3D" id="1.10.260.40">
    <property type="entry name" value="lambda repressor-like DNA-binding domains"/>
    <property type="match status" value="1"/>
</dbReference>
<comment type="caution">
    <text evidence="3">The sequence shown here is derived from an EMBL/GenBank/DDBJ whole genome shotgun (WGS) entry which is preliminary data.</text>
</comment>
<evidence type="ECO:0000256" key="1">
    <source>
        <dbReference type="ARBA" id="ARBA00023125"/>
    </source>
</evidence>
<dbReference type="InterPro" id="IPR050807">
    <property type="entry name" value="TransReg_Diox_bact_type"/>
</dbReference>
<dbReference type="InterPro" id="IPR010982">
    <property type="entry name" value="Lambda_DNA-bd_dom_sf"/>
</dbReference>
<organism evidence="3 4">
    <name type="scientific">Gemmobacter denitrificans</name>
    <dbReference type="NCBI Taxonomy" id="3123040"/>
    <lineage>
        <taxon>Bacteria</taxon>
        <taxon>Pseudomonadati</taxon>
        <taxon>Pseudomonadota</taxon>
        <taxon>Alphaproteobacteria</taxon>
        <taxon>Rhodobacterales</taxon>
        <taxon>Paracoccaceae</taxon>
        <taxon>Gemmobacter</taxon>
    </lineage>
</organism>
<dbReference type="InterPro" id="IPR013096">
    <property type="entry name" value="Cupin_2"/>
</dbReference>
<dbReference type="SMART" id="SM00530">
    <property type="entry name" value="HTH_XRE"/>
    <property type="match status" value="1"/>
</dbReference>
<dbReference type="CDD" id="cd00093">
    <property type="entry name" value="HTH_XRE"/>
    <property type="match status" value="1"/>
</dbReference>
<feature type="domain" description="HTH cro/C1-type" evidence="2">
    <location>
        <begin position="14"/>
        <end position="68"/>
    </location>
</feature>
<gene>
    <name evidence="3" type="ORF">V6590_17795</name>
</gene>
<dbReference type="InterPro" id="IPR014710">
    <property type="entry name" value="RmlC-like_jellyroll"/>
</dbReference>
<dbReference type="Proteomes" id="UP001431963">
    <property type="component" value="Unassembled WGS sequence"/>
</dbReference>
<dbReference type="SUPFAM" id="SSF47413">
    <property type="entry name" value="lambda repressor-like DNA-binding domains"/>
    <property type="match status" value="1"/>
</dbReference>
<evidence type="ECO:0000259" key="2">
    <source>
        <dbReference type="PROSITE" id="PS50943"/>
    </source>
</evidence>